<feature type="compositionally biased region" description="Polar residues" evidence="1">
    <location>
        <begin position="109"/>
        <end position="129"/>
    </location>
</feature>
<name>A0A6A6XY94_9PEZI</name>
<protein>
    <submittedName>
        <fullName evidence="2 4">Uncharacterized protein</fullName>
    </submittedName>
</protein>
<dbReference type="Proteomes" id="UP000504636">
    <property type="component" value="Unplaced"/>
</dbReference>
<evidence type="ECO:0000313" key="3">
    <source>
        <dbReference type="Proteomes" id="UP000504636"/>
    </source>
</evidence>
<dbReference type="GeneID" id="54462448"/>
<reference evidence="2 4" key="1">
    <citation type="journal article" date="2020" name="Stud. Mycol.">
        <title>101 Dothideomycetes genomes: a test case for predicting lifestyles and emergence of pathogens.</title>
        <authorList>
            <person name="Haridas S."/>
            <person name="Albert R."/>
            <person name="Binder M."/>
            <person name="Bloem J."/>
            <person name="Labutti K."/>
            <person name="Salamov A."/>
            <person name="Andreopoulos B."/>
            <person name="Baker S."/>
            <person name="Barry K."/>
            <person name="Bills G."/>
            <person name="Bluhm B."/>
            <person name="Cannon C."/>
            <person name="Castanera R."/>
            <person name="Culley D."/>
            <person name="Daum C."/>
            <person name="Ezra D."/>
            <person name="Gonzalez J."/>
            <person name="Henrissat B."/>
            <person name="Kuo A."/>
            <person name="Liang C."/>
            <person name="Lipzen A."/>
            <person name="Lutzoni F."/>
            <person name="Magnuson J."/>
            <person name="Mondo S."/>
            <person name="Nolan M."/>
            <person name="Ohm R."/>
            <person name="Pangilinan J."/>
            <person name="Park H.-J."/>
            <person name="Ramirez L."/>
            <person name="Alfaro M."/>
            <person name="Sun H."/>
            <person name="Tritt A."/>
            <person name="Yoshinaga Y."/>
            <person name="Zwiers L.-H."/>
            <person name="Turgeon B."/>
            <person name="Goodwin S."/>
            <person name="Spatafora J."/>
            <person name="Crous P."/>
            <person name="Grigoriev I."/>
        </authorList>
    </citation>
    <scope>NUCLEOTIDE SEQUENCE</scope>
    <source>
        <strain evidence="2 4">CBS 304.34</strain>
    </source>
</reference>
<organism evidence="2">
    <name type="scientific">Mytilinidion resinicola</name>
    <dbReference type="NCBI Taxonomy" id="574789"/>
    <lineage>
        <taxon>Eukaryota</taxon>
        <taxon>Fungi</taxon>
        <taxon>Dikarya</taxon>
        <taxon>Ascomycota</taxon>
        <taxon>Pezizomycotina</taxon>
        <taxon>Dothideomycetes</taxon>
        <taxon>Pleosporomycetidae</taxon>
        <taxon>Mytilinidiales</taxon>
        <taxon>Mytilinidiaceae</taxon>
        <taxon>Mytilinidion</taxon>
    </lineage>
</organism>
<keyword evidence="3" id="KW-1185">Reference proteome</keyword>
<sequence>MEPQISPRARHMISTSLAISVPGLLVHSTHHSTERTHQTVEIATRFYISQGGTNWPDFLPTLHRPLNNSRSESAGISPNEPIHEFRLNESIPSLVASGELDLERAGAPSSLNVQPPTVQSTLTTSQAQQPCRPRRFCSLRVVLTRTSSTQKRRAFSKPAISSVKHL</sequence>
<dbReference type="RefSeq" id="XP_033568313.1">
    <property type="nucleotide sequence ID" value="XM_033721555.1"/>
</dbReference>
<dbReference type="EMBL" id="MU003731">
    <property type="protein sequence ID" value="KAF2801349.1"/>
    <property type="molecule type" value="Genomic_DNA"/>
</dbReference>
<evidence type="ECO:0000313" key="2">
    <source>
        <dbReference type="EMBL" id="KAF2801349.1"/>
    </source>
</evidence>
<gene>
    <name evidence="2 4" type="ORF">BDZ99DRAFT_469681</name>
</gene>
<feature type="region of interest" description="Disordered" evidence="1">
    <location>
        <begin position="107"/>
        <end position="129"/>
    </location>
</feature>
<evidence type="ECO:0000256" key="1">
    <source>
        <dbReference type="SAM" id="MobiDB-lite"/>
    </source>
</evidence>
<evidence type="ECO:0000313" key="4">
    <source>
        <dbReference type="RefSeq" id="XP_033568313.1"/>
    </source>
</evidence>
<accession>A0A6A6XY94</accession>
<dbReference type="AlphaFoldDB" id="A0A6A6XY94"/>
<reference evidence="4" key="2">
    <citation type="submission" date="2020-04" db="EMBL/GenBank/DDBJ databases">
        <authorList>
            <consortium name="NCBI Genome Project"/>
        </authorList>
    </citation>
    <scope>NUCLEOTIDE SEQUENCE</scope>
    <source>
        <strain evidence="4">CBS 304.34</strain>
    </source>
</reference>
<proteinExistence type="predicted"/>
<reference evidence="4" key="3">
    <citation type="submission" date="2025-04" db="UniProtKB">
        <authorList>
            <consortium name="RefSeq"/>
        </authorList>
    </citation>
    <scope>IDENTIFICATION</scope>
    <source>
        <strain evidence="4">CBS 304.34</strain>
    </source>
</reference>